<organism evidence="1 2">
    <name type="scientific">Brevibacillus laterosporus</name>
    <name type="common">Bacillus laterosporus</name>
    <dbReference type="NCBI Taxonomy" id="1465"/>
    <lineage>
        <taxon>Bacteria</taxon>
        <taxon>Bacillati</taxon>
        <taxon>Bacillota</taxon>
        <taxon>Bacilli</taxon>
        <taxon>Bacillales</taxon>
        <taxon>Paenibacillaceae</taxon>
        <taxon>Brevibacillus</taxon>
    </lineage>
</organism>
<protein>
    <submittedName>
        <fullName evidence="1">Uncharacterized protein</fullName>
    </submittedName>
</protein>
<reference evidence="1 2" key="1">
    <citation type="submission" date="2018-11" db="EMBL/GenBank/DDBJ databases">
        <title>Phylogenetic determinants of toxin gene distribution in genomes of Brevibacillus laterosporus.</title>
        <authorList>
            <person name="Glare T.R."/>
            <person name="Durrant A."/>
            <person name="Berry C."/>
            <person name="Palma L."/>
            <person name="Ormskirk M."/>
            <person name="Cox M.O."/>
        </authorList>
    </citation>
    <scope>NUCLEOTIDE SEQUENCE [LARGE SCALE GENOMIC DNA]</scope>
    <source>
        <strain evidence="1 2">1821L</strain>
    </source>
</reference>
<name>A0A518V9A4_BRELA</name>
<gene>
    <name evidence="1" type="ORF">EEL30_15555</name>
</gene>
<dbReference type="EMBL" id="CP033464">
    <property type="protein sequence ID" value="QDX93587.1"/>
    <property type="molecule type" value="Genomic_DNA"/>
</dbReference>
<accession>A0A518V9A4</accession>
<proteinExistence type="predicted"/>
<evidence type="ECO:0000313" key="1">
    <source>
        <dbReference type="EMBL" id="QDX93587.1"/>
    </source>
</evidence>
<sequence>MTKRKLPPAKAWREREISDWNTTTFTEFLRDRHEELYGLPYVPARGWRAEQGMIKRMIDEHGAEVTKRFIDGCFREYKPTREYPALTWTFMYVYMRARILPKALRESERVARDEKAAQQTSEELADWW</sequence>
<evidence type="ECO:0000313" key="2">
    <source>
        <dbReference type="Proteomes" id="UP000319432"/>
    </source>
</evidence>
<dbReference type="OrthoDB" id="2610578at2"/>
<dbReference type="Proteomes" id="UP000319432">
    <property type="component" value="Chromosome"/>
</dbReference>
<keyword evidence="2" id="KW-1185">Reference proteome</keyword>
<dbReference type="AlphaFoldDB" id="A0A518V9A4"/>